<comment type="subcellular location">
    <subcellularLocation>
        <location evidence="1">Membrane</location>
        <topology evidence="1">Multi-pass membrane protein</topology>
    </subcellularLocation>
</comment>
<reference evidence="8" key="1">
    <citation type="submission" date="2016-09" db="EMBL/GenBank/DDBJ databases">
        <authorList>
            <person name="Jeantristanb JTB J.-T."/>
            <person name="Ricardo R."/>
        </authorList>
    </citation>
    <scope>NUCLEOTIDE SEQUENCE [LARGE SCALE GENOMIC DNA]</scope>
</reference>
<feature type="transmembrane region" description="Helical" evidence="6">
    <location>
        <begin position="517"/>
        <end position="540"/>
    </location>
</feature>
<evidence type="ECO:0000256" key="5">
    <source>
        <dbReference type="SAM" id="MobiDB-lite"/>
    </source>
</evidence>
<dbReference type="PRINTS" id="PR00447">
    <property type="entry name" value="NATRESASSCMP"/>
</dbReference>
<feature type="transmembrane region" description="Helical" evidence="6">
    <location>
        <begin position="234"/>
        <end position="254"/>
    </location>
</feature>
<dbReference type="GO" id="GO:0030026">
    <property type="term" value="P:intracellular manganese ion homeostasis"/>
    <property type="evidence" value="ECO:0007669"/>
    <property type="project" value="TreeGrafter"/>
</dbReference>
<evidence type="ECO:0000256" key="1">
    <source>
        <dbReference type="ARBA" id="ARBA00004141"/>
    </source>
</evidence>
<feature type="transmembrane region" description="Helical" evidence="6">
    <location>
        <begin position="156"/>
        <end position="179"/>
    </location>
</feature>
<dbReference type="GO" id="GO:0005384">
    <property type="term" value="F:manganese ion transmembrane transporter activity"/>
    <property type="evidence" value="ECO:0007669"/>
    <property type="project" value="TreeGrafter"/>
</dbReference>
<evidence type="ECO:0000256" key="6">
    <source>
        <dbReference type="SAM" id="Phobius"/>
    </source>
</evidence>
<feature type="transmembrane region" description="Helical" evidence="6">
    <location>
        <begin position="191"/>
        <end position="214"/>
    </location>
</feature>
<feature type="transmembrane region" description="Helical" evidence="6">
    <location>
        <begin position="450"/>
        <end position="472"/>
    </location>
</feature>
<evidence type="ECO:0000313" key="8">
    <source>
        <dbReference type="Proteomes" id="UP000198372"/>
    </source>
</evidence>
<feature type="transmembrane region" description="Helical" evidence="6">
    <location>
        <begin position="72"/>
        <end position="95"/>
    </location>
</feature>
<feature type="transmembrane region" description="Helical" evidence="6">
    <location>
        <begin position="493"/>
        <end position="511"/>
    </location>
</feature>
<feature type="transmembrane region" description="Helical" evidence="6">
    <location>
        <begin position="613"/>
        <end position="634"/>
    </location>
</feature>
<dbReference type="EMBL" id="FMSP01000009">
    <property type="protein sequence ID" value="SCV72574.1"/>
    <property type="molecule type" value="Genomic_DNA"/>
</dbReference>
<keyword evidence="2 6" id="KW-0812">Transmembrane</keyword>
<dbReference type="PANTHER" id="PTHR11706:SF101">
    <property type="entry name" value="MANGANESE TRANSPORTER SMF1"/>
    <property type="match status" value="1"/>
</dbReference>
<keyword evidence="3 6" id="KW-1133">Transmembrane helix</keyword>
<feature type="region of interest" description="Disordered" evidence="5">
    <location>
        <begin position="1"/>
        <end position="23"/>
    </location>
</feature>
<feature type="transmembrane region" description="Helical" evidence="6">
    <location>
        <begin position="116"/>
        <end position="136"/>
    </location>
</feature>
<dbReference type="OrthoDB" id="409173at2759"/>
<feature type="region of interest" description="Disordered" evidence="5">
    <location>
        <begin position="348"/>
        <end position="379"/>
    </location>
</feature>
<sequence length="641" mass="69454">MENENENEVGMIKGDKPSRSRRRRTTLDRLKHKFMAHAKFVGPGVIASVAYIDPGNWATDLQAGSQFGYSHLFIILLSGLIALLFQVLATRLGCVSDLDLSQNCRRALFDRPSHKMFYRWGVLYPLYALSEIGIIFTDLAELLGSAIAINLIIPAIPLWGAVLITSLDVFLILLLFNQYPTRMITRSMRMFELLIGLLVMTVLGSFVALLVKVSPVWKDVFHGYVPGPGIIRGGGLYVAVGIVGATVMPHAFFIGSKMATMRRLAPEHYEDEDDQDDDLLDEKRKGAVRMGNVSTTQGPVRRPSHGGGPHLHLPQPVALGNFNLQTSRNRATTSTPMSTAADMIVETGSASPAENSGDVATTKKTNDKKNPAPLSDHPKPTLACVRAHLGHAVADVAGSLLGFAILINSSILILAAAVFYYGKGRSSVGNEGISDLFDAFDLVRQYLGQAFAYLFAVGLFMAGQSASLTVTLSGQIISEGFIEWHTTPWKRRLVTRLIGIVPSLAVAVAIGREGISVLLVASQVALSIVLTFVLVPLIVFTSQSHIMSIPISSPSDSAPASATSSSANEPAIPPLVESPIFVRRSLKEILRILNPIRKRVAPEGHVSFVNSAFIVYLCWALWLLITIANVFALYDIGASSE</sequence>
<dbReference type="Proteomes" id="UP000198372">
    <property type="component" value="Unassembled WGS sequence"/>
</dbReference>
<evidence type="ECO:0000256" key="4">
    <source>
        <dbReference type="ARBA" id="ARBA00023136"/>
    </source>
</evidence>
<evidence type="ECO:0000256" key="2">
    <source>
        <dbReference type="ARBA" id="ARBA00022692"/>
    </source>
</evidence>
<dbReference type="STRING" id="269621.A0A238FL20"/>
<keyword evidence="4 6" id="KW-0472">Membrane</keyword>
<name>A0A238FL20_9BASI</name>
<feature type="transmembrane region" description="Helical" evidence="6">
    <location>
        <begin position="34"/>
        <end position="52"/>
    </location>
</feature>
<dbReference type="PANTHER" id="PTHR11706">
    <property type="entry name" value="SOLUTE CARRIER PROTEIN FAMILY 11 MEMBER"/>
    <property type="match status" value="1"/>
</dbReference>
<evidence type="ECO:0000313" key="7">
    <source>
        <dbReference type="EMBL" id="SCV72574.1"/>
    </source>
</evidence>
<dbReference type="GO" id="GO:0034755">
    <property type="term" value="P:iron ion transmembrane transport"/>
    <property type="evidence" value="ECO:0007669"/>
    <property type="project" value="TreeGrafter"/>
</dbReference>
<gene>
    <name evidence="7" type="ORF">BQ2448_4111</name>
</gene>
<dbReference type="NCBIfam" id="NF037982">
    <property type="entry name" value="Nramp_1"/>
    <property type="match status" value="1"/>
</dbReference>
<dbReference type="Pfam" id="PF01566">
    <property type="entry name" value="Nramp"/>
    <property type="match status" value="2"/>
</dbReference>
<organism evidence="7 8">
    <name type="scientific">Microbotryum intermedium</name>
    <dbReference type="NCBI Taxonomy" id="269621"/>
    <lineage>
        <taxon>Eukaryota</taxon>
        <taxon>Fungi</taxon>
        <taxon>Dikarya</taxon>
        <taxon>Basidiomycota</taxon>
        <taxon>Pucciniomycotina</taxon>
        <taxon>Microbotryomycetes</taxon>
        <taxon>Microbotryales</taxon>
        <taxon>Microbotryaceae</taxon>
        <taxon>Microbotryum</taxon>
    </lineage>
</organism>
<feature type="compositionally biased region" description="Polar residues" evidence="5">
    <location>
        <begin position="348"/>
        <end position="363"/>
    </location>
</feature>
<protein>
    <submittedName>
        <fullName evidence="7">BQ2448_4111 protein</fullName>
    </submittedName>
</protein>
<dbReference type="AlphaFoldDB" id="A0A238FL20"/>
<accession>A0A238FL20</accession>
<feature type="transmembrane region" description="Helical" evidence="6">
    <location>
        <begin position="396"/>
        <end position="421"/>
    </location>
</feature>
<evidence type="ECO:0000256" key="3">
    <source>
        <dbReference type="ARBA" id="ARBA00022989"/>
    </source>
</evidence>
<dbReference type="InterPro" id="IPR001046">
    <property type="entry name" value="NRAMP_fam"/>
</dbReference>
<dbReference type="GO" id="GO:0015086">
    <property type="term" value="F:cadmium ion transmembrane transporter activity"/>
    <property type="evidence" value="ECO:0007669"/>
    <property type="project" value="TreeGrafter"/>
</dbReference>
<dbReference type="GO" id="GO:0005886">
    <property type="term" value="C:plasma membrane"/>
    <property type="evidence" value="ECO:0007669"/>
    <property type="project" value="TreeGrafter"/>
</dbReference>
<proteinExistence type="predicted"/>
<keyword evidence="8" id="KW-1185">Reference proteome</keyword>